<gene>
    <name evidence="2" type="ordered locus">Cgl1381</name>
</gene>
<dbReference type="Gene3D" id="3.40.1440.10">
    <property type="entry name" value="GIY-YIG endonuclease"/>
    <property type="match status" value="1"/>
</dbReference>
<dbReference type="BioCyc" id="CORYNE:G18NG-10960-MONOMER"/>
<dbReference type="eggNOG" id="ENOG502Z9J4">
    <property type="taxonomic scope" value="Bacteria"/>
</dbReference>
<dbReference type="EMBL" id="BA000036">
    <property type="protein sequence ID" value="BAB98774.1"/>
    <property type="molecule type" value="Genomic_DNA"/>
</dbReference>
<dbReference type="Pfam" id="PF01541">
    <property type="entry name" value="GIY-YIG"/>
    <property type="match status" value="1"/>
</dbReference>
<dbReference type="OrthoDB" id="89044at2"/>
<dbReference type="KEGG" id="cgl:Cgl1381"/>
<sequence length="274" mass="30979">MRSTMTLLLKPILQAAGINPEDALAMRHVFISIHEDTNSNGITRESKDEEILAYTASQSSDPRRFPLNPPRFWMVFIREGGSQARLWKVVENHGEVTNDGVRRVFNLTEIELMDDLAGRLVIRWNSPRKWWIKGTTAALYTVDTIADAEPIPFPGFDNLVLSYPFLQEVMREPAYASWRTALGAVKGIYLITDTRTGRHYVGKAEGLENIRQRWNSYATNGHGGNVKLKQLKPDTFRFSLLRVFDPATPTSIINAAESHFKIALDTIKHGLNAN</sequence>
<proteinExistence type="predicted"/>
<dbReference type="HOGENOM" id="CLU_061953_1_0_11"/>
<dbReference type="PROSITE" id="PS50164">
    <property type="entry name" value="GIY_YIG"/>
    <property type="match status" value="1"/>
</dbReference>
<name>Q8NQP5_CORGL</name>
<evidence type="ECO:0000313" key="3">
    <source>
        <dbReference type="Proteomes" id="UP000000582"/>
    </source>
</evidence>
<dbReference type="SUPFAM" id="SSF82771">
    <property type="entry name" value="GIY-YIG endonuclease"/>
    <property type="match status" value="1"/>
</dbReference>
<dbReference type="STRING" id="196627.cg1566"/>
<dbReference type="Proteomes" id="UP000000582">
    <property type="component" value="Chromosome"/>
</dbReference>
<dbReference type="CDD" id="cd10446">
    <property type="entry name" value="GIY-YIG_unchar_1"/>
    <property type="match status" value="1"/>
</dbReference>
<dbReference type="PATRIC" id="fig|196627.13.peg.1349"/>
<evidence type="ECO:0000259" key="1">
    <source>
        <dbReference type="PROSITE" id="PS50164"/>
    </source>
</evidence>
<keyword evidence="3" id="KW-1185">Reference proteome</keyword>
<protein>
    <recommendedName>
        <fullName evidence="1">GIY-YIG domain-containing protein</fullName>
    </recommendedName>
</protein>
<organism evidence="2 3">
    <name type="scientific">Corynebacterium glutamicum (strain ATCC 13032 / DSM 20300 / JCM 1318 / BCRC 11384 / CCUG 27702 / LMG 3730 / NBRC 12168 / NCIMB 10025 / NRRL B-2784 / 534)</name>
    <dbReference type="NCBI Taxonomy" id="196627"/>
    <lineage>
        <taxon>Bacteria</taxon>
        <taxon>Bacillati</taxon>
        <taxon>Actinomycetota</taxon>
        <taxon>Actinomycetes</taxon>
        <taxon>Mycobacteriales</taxon>
        <taxon>Corynebacteriaceae</taxon>
        <taxon>Corynebacterium</taxon>
    </lineage>
</organism>
<reference evidence="3" key="1">
    <citation type="journal article" date="2003" name="Appl. Microbiol. Biotechnol.">
        <title>The Corynebacterium glutamicum genome: features and impacts on biotechnological processes.</title>
        <authorList>
            <person name="Ikeda M."/>
            <person name="Nakagawa S."/>
        </authorList>
    </citation>
    <scope>NUCLEOTIDE SEQUENCE [LARGE SCALE GENOMIC DNA]</scope>
    <source>
        <strain evidence="3">ATCC 13032 / DSM 20300 / BCRC 11384 / JCM 1318 / LMG 3730 / NCIMB 10025</strain>
    </source>
</reference>
<feature type="domain" description="GIY-YIG" evidence="1">
    <location>
        <begin position="184"/>
        <end position="273"/>
    </location>
</feature>
<accession>Q8NQP5</accession>
<evidence type="ECO:0000313" key="2">
    <source>
        <dbReference type="EMBL" id="BAB98774.1"/>
    </source>
</evidence>
<dbReference type="InterPro" id="IPR035901">
    <property type="entry name" value="GIY-YIG_endonuc_sf"/>
</dbReference>
<dbReference type="InterPro" id="IPR000305">
    <property type="entry name" value="GIY-YIG_endonuc"/>
</dbReference>
<dbReference type="AlphaFoldDB" id="Q8NQP5"/>